<dbReference type="SUPFAM" id="SSF51735">
    <property type="entry name" value="NAD(P)-binding Rossmann-fold domains"/>
    <property type="match status" value="1"/>
</dbReference>
<dbReference type="InterPro" id="IPR013154">
    <property type="entry name" value="ADH-like_N"/>
</dbReference>
<dbReference type="Pfam" id="PF08240">
    <property type="entry name" value="ADH_N"/>
    <property type="match status" value="1"/>
</dbReference>
<dbReference type="Gene3D" id="3.90.180.10">
    <property type="entry name" value="Medium-chain alcohol dehydrogenases, catalytic domain"/>
    <property type="match status" value="1"/>
</dbReference>
<dbReference type="GO" id="GO:0005829">
    <property type="term" value="C:cytosol"/>
    <property type="evidence" value="ECO:0007669"/>
    <property type="project" value="TreeGrafter"/>
</dbReference>
<dbReference type="Gene3D" id="3.40.50.720">
    <property type="entry name" value="NAD(P)-binding Rossmann-like Domain"/>
    <property type="match status" value="1"/>
</dbReference>
<dbReference type="SMART" id="SM00829">
    <property type="entry name" value="PKS_ER"/>
    <property type="match status" value="1"/>
</dbReference>
<dbReference type="AlphaFoldDB" id="A0A7R8W0Q8"/>
<organism evidence="2">
    <name type="scientific">Cyprideis torosa</name>
    <dbReference type="NCBI Taxonomy" id="163714"/>
    <lineage>
        <taxon>Eukaryota</taxon>
        <taxon>Metazoa</taxon>
        <taxon>Ecdysozoa</taxon>
        <taxon>Arthropoda</taxon>
        <taxon>Crustacea</taxon>
        <taxon>Oligostraca</taxon>
        <taxon>Ostracoda</taxon>
        <taxon>Podocopa</taxon>
        <taxon>Podocopida</taxon>
        <taxon>Cytherocopina</taxon>
        <taxon>Cytheroidea</taxon>
        <taxon>Cytherideidae</taxon>
        <taxon>Cyprideis</taxon>
    </lineage>
</organism>
<dbReference type="PANTHER" id="PTHR44154:SF1">
    <property type="entry name" value="QUINONE OXIDOREDUCTASE"/>
    <property type="match status" value="1"/>
</dbReference>
<dbReference type="InterPro" id="IPR011032">
    <property type="entry name" value="GroES-like_sf"/>
</dbReference>
<dbReference type="GO" id="GO:0003960">
    <property type="term" value="F:quinone reductase (NADPH) activity"/>
    <property type="evidence" value="ECO:0007669"/>
    <property type="project" value="TreeGrafter"/>
</dbReference>
<dbReference type="InterPro" id="IPR020843">
    <property type="entry name" value="ER"/>
</dbReference>
<dbReference type="SUPFAM" id="SSF50129">
    <property type="entry name" value="GroES-like"/>
    <property type="match status" value="1"/>
</dbReference>
<dbReference type="Pfam" id="PF00107">
    <property type="entry name" value="ADH_zinc_N"/>
    <property type="match status" value="1"/>
</dbReference>
<protein>
    <submittedName>
        <fullName evidence="2">Uncharacterized protein</fullName>
    </submittedName>
</protein>
<name>A0A7R8W0Q8_9CRUS</name>
<keyword evidence="1" id="KW-0521">NADP</keyword>
<dbReference type="GO" id="GO:0070402">
    <property type="term" value="F:NADPH binding"/>
    <property type="evidence" value="ECO:0007669"/>
    <property type="project" value="TreeGrafter"/>
</dbReference>
<gene>
    <name evidence="2" type="ORF">CTOB1V02_LOCUS626</name>
</gene>
<dbReference type="PANTHER" id="PTHR44154">
    <property type="entry name" value="QUINONE OXIDOREDUCTASE"/>
    <property type="match status" value="1"/>
</dbReference>
<evidence type="ECO:0000313" key="2">
    <source>
        <dbReference type="EMBL" id="CAD7222624.1"/>
    </source>
</evidence>
<reference evidence="2" key="1">
    <citation type="submission" date="2020-11" db="EMBL/GenBank/DDBJ databases">
        <authorList>
            <person name="Tran Van P."/>
        </authorList>
    </citation>
    <scope>NUCLEOTIDE SEQUENCE</scope>
</reference>
<sequence length="243" mass="25775">MEVIRVSEFGDSNAMKVQNLPVPIPQETQVLIRLRATGVNPADSNIQNGTYGKRPKLPPGKDGAGIVERVGELVKKLKVGDRVFYCQRNGDGDGKGAYAHYVCCDQDEVFPLGERLSFTQGAALGVPYMTAYRALVIKGEAAAGQTVLVHGASGSVGIASVQLGRFLGLKVLGTAGTPEGIQAVKEQGADFVFDHSKPGYMEEIKNTAGEKGIDLIVEMLSNANLGENLGLLASRAKVLVCKM</sequence>
<dbReference type="InterPro" id="IPR036291">
    <property type="entry name" value="NAD(P)-bd_dom_sf"/>
</dbReference>
<dbReference type="InterPro" id="IPR013149">
    <property type="entry name" value="ADH-like_C"/>
</dbReference>
<dbReference type="CDD" id="cd08253">
    <property type="entry name" value="zeta_crystallin"/>
    <property type="match status" value="1"/>
</dbReference>
<proteinExistence type="predicted"/>
<dbReference type="EMBL" id="OB660082">
    <property type="protein sequence ID" value="CAD7222624.1"/>
    <property type="molecule type" value="Genomic_DNA"/>
</dbReference>
<accession>A0A7R8W0Q8</accession>
<dbReference type="FunFam" id="3.40.50.720:FF:000244">
    <property type="entry name" value="quinone oxidoreductase"/>
    <property type="match status" value="1"/>
</dbReference>
<evidence type="ECO:0000256" key="1">
    <source>
        <dbReference type="ARBA" id="ARBA00022857"/>
    </source>
</evidence>
<dbReference type="OrthoDB" id="203908at2759"/>
<dbReference type="GO" id="GO:0003730">
    <property type="term" value="F:mRNA 3'-UTR binding"/>
    <property type="evidence" value="ECO:0007669"/>
    <property type="project" value="TreeGrafter"/>
</dbReference>
<dbReference type="InterPro" id="IPR051603">
    <property type="entry name" value="Zinc-ADH_QOR/CCCR"/>
</dbReference>